<keyword evidence="3" id="KW-0560">Oxidoreductase</keyword>
<dbReference type="Gene3D" id="3.50.50.60">
    <property type="entry name" value="FAD/NAD(P)-binding domain"/>
    <property type="match status" value="1"/>
</dbReference>
<evidence type="ECO:0000256" key="2">
    <source>
        <dbReference type="ARBA" id="ARBA00022723"/>
    </source>
</evidence>
<dbReference type="GO" id="GO:0051539">
    <property type="term" value="F:4 iron, 4 sulfur cluster binding"/>
    <property type="evidence" value="ECO:0007669"/>
    <property type="project" value="UniProtKB-KW"/>
</dbReference>
<keyword evidence="5" id="KW-0411">Iron-sulfur</keyword>
<dbReference type="EMBL" id="JACXJA010000035">
    <property type="protein sequence ID" value="MBD2864951.1"/>
    <property type="molecule type" value="Genomic_DNA"/>
</dbReference>
<keyword evidence="1" id="KW-0004">4Fe-4S</keyword>
<dbReference type="GO" id="GO:0046872">
    <property type="term" value="F:metal ion binding"/>
    <property type="evidence" value="ECO:0007669"/>
    <property type="project" value="UniProtKB-KW"/>
</dbReference>
<dbReference type="PANTHER" id="PTHR43498:SF1">
    <property type="entry name" value="COB--COM HETERODISULFIDE REDUCTASE IRON-SULFUR SUBUNIT A"/>
    <property type="match status" value="1"/>
</dbReference>
<dbReference type="Pfam" id="PF12831">
    <property type="entry name" value="FAD_oxidored"/>
    <property type="match status" value="1"/>
</dbReference>
<dbReference type="GO" id="GO:0016491">
    <property type="term" value="F:oxidoreductase activity"/>
    <property type="evidence" value="ECO:0007669"/>
    <property type="project" value="UniProtKB-KW"/>
</dbReference>
<evidence type="ECO:0000256" key="3">
    <source>
        <dbReference type="ARBA" id="ARBA00023002"/>
    </source>
</evidence>
<evidence type="ECO:0000313" key="6">
    <source>
        <dbReference type="EMBL" id="MBD2864951.1"/>
    </source>
</evidence>
<dbReference type="InterPro" id="IPR039650">
    <property type="entry name" value="HdrA-like"/>
</dbReference>
<dbReference type="RefSeq" id="WP_190930571.1">
    <property type="nucleotide sequence ID" value="NZ_JACXJA010000035.1"/>
</dbReference>
<comment type="caution">
    <text evidence="6">The sequence shown here is derived from an EMBL/GenBank/DDBJ whole genome shotgun (WGS) entry which is preliminary data.</text>
</comment>
<keyword evidence="4" id="KW-0408">Iron</keyword>
<accession>A0A927CEW5</accession>
<name>A0A927CEW5_9BACL</name>
<gene>
    <name evidence="6" type="ORF">IDH45_23510</name>
</gene>
<dbReference type="PRINTS" id="PR00411">
    <property type="entry name" value="PNDRDTASEI"/>
</dbReference>
<dbReference type="InterPro" id="IPR036188">
    <property type="entry name" value="FAD/NAD-bd_sf"/>
</dbReference>
<proteinExistence type="predicted"/>
<evidence type="ECO:0000313" key="7">
    <source>
        <dbReference type="Proteomes" id="UP000639396"/>
    </source>
</evidence>
<evidence type="ECO:0000256" key="1">
    <source>
        <dbReference type="ARBA" id="ARBA00022485"/>
    </source>
</evidence>
<dbReference type="Proteomes" id="UP000639396">
    <property type="component" value="Unassembled WGS sequence"/>
</dbReference>
<protein>
    <submittedName>
        <fullName evidence="6">FAD-dependent oxidoreductase</fullName>
    </submittedName>
</protein>
<dbReference type="AlphaFoldDB" id="A0A927CEW5"/>
<organism evidence="6 7">
    <name type="scientific">Paenibacillus oceani</name>
    <dbReference type="NCBI Taxonomy" id="2772510"/>
    <lineage>
        <taxon>Bacteria</taxon>
        <taxon>Bacillati</taxon>
        <taxon>Bacillota</taxon>
        <taxon>Bacilli</taxon>
        <taxon>Bacillales</taxon>
        <taxon>Paenibacillaceae</taxon>
        <taxon>Paenibacillus</taxon>
    </lineage>
</organism>
<keyword evidence="7" id="KW-1185">Reference proteome</keyword>
<sequence length="461" mass="49870">MSTQPPQLLETDIVICGGGPAGINAALAAGRSGAKTLLIERYGFLGGMSTIALVYPWMTFHTESGKQVIAGIAQEIIDRMQAEGASPGHVRDTVGFVNTITPYDPEVYKILVFDMLREAGVTVLLHSFVDDVTVDGDQIASLSITTKSGRITIRAKQFIDASGDADLAHLSGAPCLQGRDGDKLTQPMTMKFRMRGVDLGRVKQYMIDHPDEFYKKTPVDELPHLPLSGVLGFYKHWKAANLPINRDQILFFTGPGEDEVLVNTTRVQGLDGTNVADLTEAEVLGRKQVRMVADFMIRQLPGFERASLSSVGTQIGIRESRRIDGQYVLQAEDVISGRRFDDCIARSGYPIDIHDPSGKGVTAAWVQGDGAYDIPYRCLLPKQITNLLVAGRCISTSHEALATTRLTPSCMATGQAAGTAAGLAVKHHCQPGDMAVCELQSELRKGGALLSSEETVKQRQA</sequence>
<keyword evidence="2" id="KW-0479">Metal-binding</keyword>
<reference evidence="6" key="1">
    <citation type="submission" date="2020-09" db="EMBL/GenBank/DDBJ databases">
        <title>A novel bacterium of genus Paenibacillus, isolated from South China Sea.</title>
        <authorList>
            <person name="Huang H."/>
            <person name="Mo K."/>
            <person name="Hu Y."/>
        </authorList>
    </citation>
    <scope>NUCLEOTIDE SEQUENCE</scope>
    <source>
        <strain evidence="6">IB182363</strain>
    </source>
</reference>
<evidence type="ECO:0000256" key="5">
    <source>
        <dbReference type="ARBA" id="ARBA00023014"/>
    </source>
</evidence>
<dbReference type="PANTHER" id="PTHR43498">
    <property type="entry name" value="FERREDOXIN:COB-COM HETERODISULFIDE REDUCTASE SUBUNIT A"/>
    <property type="match status" value="1"/>
</dbReference>
<evidence type="ECO:0000256" key="4">
    <source>
        <dbReference type="ARBA" id="ARBA00023004"/>
    </source>
</evidence>
<dbReference type="SUPFAM" id="SSF51905">
    <property type="entry name" value="FAD/NAD(P)-binding domain"/>
    <property type="match status" value="1"/>
</dbReference>